<protein>
    <submittedName>
        <fullName evidence="1">DUF6096 family protein</fullName>
    </submittedName>
</protein>
<dbReference type="EMBL" id="CP110233">
    <property type="protein sequence ID" value="WEG74418.1"/>
    <property type="molecule type" value="Genomic_DNA"/>
</dbReference>
<sequence>MKNKIIEFGGLELSLRLDGKSIFNIEKSLNQSIMGLMVGATGGMKIPPINEMLIVLHGANEKHGITRKDVFSAFEKYLEEGNTTLDIFQIITELLEDSGFFGKMKETTPEEEITFESQVNLDEF</sequence>
<dbReference type="Proteomes" id="UP001179647">
    <property type="component" value="Plasmid unnamed1"/>
</dbReference>
<keyword evidence="1" id="KW-0614">Plasmid</keyword>
<dbReference type="InterPro" id="IPR046078">
    <property type="entry name" value="DUF6096"/>
</dbReference>
<accession>A0AAF0CX48</accession>
<dbReference type="Pfam" id="PF19591">
    <property type="entry name" value="DUF6096"/>
    <property type="match status" value="1"/>
</dbReference>
<geneLocation type="plasmid" evidence="1 2">
    <name>unnamed1</name>
</geneLocation>
<proteinExistence type="predicted"/>
<evidence type="ECO:0000313" key="1">
    <source>
        <dbReference type="EMBL" id="WEG74418.1"/>
    </source>
</evidence>
<dbReference type="KEGG" id="vie:OL234_10670"/>
<dbReference type="AlphaFoldDB" id="A0AAF0CX48"/>
<reference evidence="1" key="1">
    <citation type="submission" date="2022-10" db="EMBL/GenBank/DDBJ databases">
        <title>Vagococcus sp. isolated from poultry meat.</title>
        <authorList>
            <person name="Johansson P."/>
            <person name="Bjorkroth J."/>
        </authorList>
    </citation>
    <scope>NUCLEOTIDE SEQUENCE</scope>
    <source>
        <strain evidence="1">STAA11</strain>
        <plasmid evidence="1">unnamed1</plasmid>
    </source>
</reference>
<dbReference type="RefSeq" id="WP_275470218.1">
    <property type="nucleotide sequence ID" value="NZ_CP110233.1"/>
</dbReference>
<name>A0AAF0CX48_9ENTE</name>
<evidence type="ECO:0000313" key="2">
    <source>
        <dbReference type="Proteomes" id="UP001179647"/>
    </source>
</evidence>
<keyword evidence="2" id="KW-1185">Reference proteome</keyword>
<organism evidence="1 2">
    <name type="scientific">Vagococcus intermedius</name>
    <dbReference type="NCBI Taxonomy" id="2991418"/>
    <lineage>
        <taxon>Bacteria</taxon>
        <taxon>Bacillati</taxon>
        <taxon>Bacillota</taxon>
        <taxon>Bacilli</taxon>
        <taxon>Lactobacillales</taxon>
        <taxon>Enterococcaceae</taxon>
        <taxon>Vagococcus</taxon>
    </lineage>
</organism>
<gene>
    <name evidence="1" type="ORF">OL234_10670</name>
</gene>